<dbReference type="PROSITE" id="PS51186">
    <property type="entry name" value="GNAT"/>
    <property type="match status" value="1"/>
</dbReference>
<dbReference type="SUPFAM" id="SSF55729">
    <property type="entry name" value="Acyl-CoA N-acyltransferases (Nat)"/>
    <property type="match status" value="1"/>
</dbReference>
<proteinExistence type="predicted"/>
<dbReference type="NCBIfam" id="NF040501">
    <property type="entry name" value="resist_ArsN2"/>
    <property type="match status" value="1"/>
</dbReference>
<evidence type="ECO:0000259" key="2">
    <source>
        <dbReference type="PROSITE" id="PS51186"/>
    </source>
</evidence>
<comment type="caution">
    <text evidence="3">The sequence shown here is derived from an EMBL/GenBank/DDBJ whole genome shotgun (WGS) entry which is preliminary data.</text>
</comment>
<dbReference type="InterPro" id="IPR000182">
    <property type="entry name" value="GNAT_dom"/>
</dbReference>
<dbReference type="PANTHER" id="PTHR13947">
    <property type="entry name" value="GNAT FAMILY N-ACETYLTRANSFERASE"/>
    <property type="match status" value="1"/>
</dbReference>
<evidence type="ECO:0000313" key="3">
    <source>
        <dbReference type="EMBL" id="GBF52081.1"/>
    </source>
</evidence>
<gene>
    <name evidence="3" type="ORF">LPTSP4_36190</name>
</gene>
<feature type="domain" description="N-acetyltransferase" evidence="2">
    <location>
        <begin position="1"/>
        <end position="121"/>
    </location>
</feature>
<dbReference type="Pfam" id="PF13508">
    <property type="entry name" value="Acetyltransf_7"/>
    <property type="match status" value="1"/>
</dbReference>
<sequence>MPVEDIDSNSSIQFIVAKFDDIIVGSVALERFNSIGLLRSLCVKEEFRKDGVGLSLINRIFDFARNEKVSEIYLLTTSADKYFAKFGFKELNRKNAPVQIQKTSQFRDLCPSSAILMHKAI</sequence>
<dbReference type="GO" id="GO:0008080">
    <property type="term" value="F:N-acetyltransferase activity"/>
    <property type="evidence" value="ECO:0007669"/>
    <property type="project" value="InterPro"/>
</dbReference>
<dbReference type="CDD" id="cd04301">
    <property type="entry name" value="NAT_SF"/>
    <property type="match status" value="1"/>
</dbReference>
<dbReference type="EMBL" id="BFBB01000010">
    <property type="protein sequence ID" value="GBF52081.1"/>
    <property type="molecule type" value="Genomic_DNA"/>
</dbReference>
<evidence type="ECO:0000313" key="4">
    <source>
        <dbReference type="Proteomes" id="UP000245133"/>
    </source>
</evidence>
<dbReference type="Proteomes" id="UP000245133">
    <property type="component" value="Unassembled WGS sequence"/>
</dbReference>
<keyword evidence="1 3" id="KW-0808">Transferase</keyword>
<dbReference type="AlphaFoldDB" id="A0A2P2E5B8"/>
<evidence type="ECO:0000256" key="1">
    <source>
        <dbReference type="ARBA" id="ARBA00022679"/>
    </source>
</evidence>
<organism evidence="3 4">
    <name type="scientific">Leptospira ryugenii</name>
    <dbReference type="NCBI Taxonomy" id="1917863"/>
    <lineage>
        <taxon>Bacteria</taxon>
        <taxon>Pseudomonadati</taxon>
        <taxon>Spirochaetota</taxon>
        <taxon>Spirochaetia</taxon>
        <taxon>Leptospirales</taxon>
        <taxon>Leptospiraceae</taxon>
        <taxon>Leptospira</taxon>
    </lineage>
</organism>
<dbReference type="Gene3D" id="3.40.630.30">
    <property type="match status" value="1"/>
</dbReference>
<dbReference type="PANTHER" id="PTHR13947:SF37">
    <property type="entry name" value="LD18367P"/>
    <property type="match status" value="1"/>
</dbReference>
<dbReference type="InterPro" id="IPR016181">
    <property type="entry name" value="Acyl_CoA_acyltransferase"/>
</dbReference>
<accession>A0A2P2E5B8</accession>
<keyword evidence="4" id="KW-1185">Reference proteome</keyword>
<protein>
    <submittedName>
        <fullName evidence="3">Acetyltransferase (GNAT) domain protein</fullName>
    </submittedName>
</protein>
<reference evidence="3 4" key="1">
    <citation type="submission" date="2018-02" db="EMBL/GenBank/DDBJ databases">
        <title>Novel Leptospira species isolated from soil and water in Japan.</title>
        <authorList>
            <person name="Nakao R."/>
            <person name="Masuzawa T."/>
        </authorList>
    </citation>
    <scope>NUCLEOTIDE SEQUENCE [LARGE SCALE GENOMIC DNA]</scope>
    <source>
        <strain evidence="3 4">YH101</strain>
    </source>
</reference>
<dbReference type="InterPro" id="IPR050769">
    <property type="entry name" value="NAT_camello-type"/>
</dbReference>
<name>A0A2P2E5B8_9LEPT</name>